<dbReference type="GO" id="GO:0005886">
    <property type="term" value="C:plasma membrane"/>
    <property type="evidence" value="ECO:0007669"/>
    <property type="project" value="TreeGrafter"/>
</dbReference>
<protein>
    <submittedName>
        <fullName evidence="4">Unannotated protein</fullName>
    </submittedName>
</protein>
<dbReference type="GO" id="GO:0003841">
    <property type="term" value="F:1-acylglycerol-3-phosphate O-acyltransferase activity"/>
    <property type="evidence" value="ECO:0007669"/>
    <property type="project" value="TreeGrafter"/>
</dbReference>
<evidence type="ECO:0000256" key="2">
    <source>
        <dbReference type="ARBA" id="ARBA00023315"/>
    </source>
</evidence>
<dbReference type="PANTHER" id="PTHR10434:SF55">
    <property type="entry name" value="POSSIBLE ACYLTRANSFERASE"/>
    <property type="match status" value="1"/>
</dbReference>
<feature type="domain" description="Phospholipid/glycerol acyltransferase" evidence="3">
    <location>
        <begin position="44"/>
        <end position="162"/>
    </location>
</feature>
<dbReference type="CDD" id="cd07989">
    <property type="entry name" value="LPLAT_AGPAT-like"/>
    <property type="match status" value="1"/>
</dbReference>
<name>A0A6J6ETV0_9ZZZZ</name>
<reference evidence="4" key="1">
    <citation type="submission" date="2020-05" db="EMBL/GenBank/DDBJ databases">
        <authorList>
            <person name="Chiriac C."/>
            <person name="Salcher M."/>
            <person name="Ghai R."/>
            <person name="Kavagutti S V."/>
        </authorList>
    </citation>
    <scope>NUCLEOTIDE SEQUENCE</scope>
</reference>
<dbReference type="SMART" id="SM00563">
    <property type="entry name" value="PlsC"/>
    <property type="match status" value="1"/>
</dbReference>
<evidence type="ECO:0000259" key="3">
    <source>
        <dbReference type="SMART" id="SM00563"/>
    </source>
</evidence>
<gene>
    <name evidence="4" type="ORF">UFOPK1726_00756</name>
</gene>
<dbReference type="Pfam" id="PF01553">
    <property type="entry name" value="Acyltransferase"/>
    <property type="match status" value="1"/>
</dbReference>
<dbReference type="AlphaFoldDB" id="A0A6J6ETV0"/>
<keyword evidence="2" id="KW-0012">Acyltransferase</keyword>
<proteinExistence type="predicted"/>
<accession>A0A6J6ETV0</accession>
<keyword evidence="1" id="KW-0808">Transferase</keyword>
<dbReference type="InterPro" id="IPR002123">
    <property type="entry name" value="Plipid/glycerol_acylTrfase"/>
</dbReference>
<evidence type="ECO:0000313" key="4">
    <source>
        <dbReference type="EMBL" id="CAB4578845.1"/>
    </source>
</evidence>
<evidence type="ECO:0000256" key="1">
    <source>
        <dbReference type="ARBA" id="ARBA00022679"/>
    </source>
</evidence>
<dbReference type="SUPFAM" id="SSF69593">
    <property type="entry name" value="Glycerol-3-phosphate (1)-acyltransferase"/>
    <property type="match status" value="1"/>
</dbReference>
<organism evidence="4">
    <name type="scientific">freshwater metagenome</name>
    <dbReference type="NCBI Taxonomy" id="449393"/>
    <lineage>
        <taxon>unclassified sequences</taxon>
        <taxon>metagenomes</taxon>
        <taxon>ecological metagenomes</taxon>
    </lineage>
</organism>
<sequence length="244" mass="27273">MSAIKRKDKSAIWWLVAVLLHPKMTLLTKRDWRNATRVNIDSGIIFAGNHISWFDPFPVAHFMWANNRPPIYLGKESVFKVKVIGSLLRALDQIPVKRNTEDAASALGVAVERVNAGEAVVIYPEGTITRDPALWPMKGKTGAIRLALLTGAPLIPFAQWGAQEVIPPYQLKLKLFPRKTMKINVGEPIDLSKYQGKPITDDMLAIATDELMQQIADLLGELRNETAPTKRESLSQWLAKKDQA</sequence>
<dbReference type="PANTHER" id="PTHR10434">
    <property type="entry name" value="1-ACYL-SN-GLYCEROL-3-PHOSPHATE ACYLTRANSFERASE"/>
    <property type="match status" value="1"/>
</dbReference>
<dbReference type="EMBL" id="CAEZTT010000083">
    <property type="protein sequence ID" value="CAB4578845.1"/>
    <property type="molecule type" value="Genomic_DNA"/>
</dbReference>
<dbReference type="GO" id="GO:0006654">
    <property type="term" value="P:phosphatidic acid biosynthetic process"/>
    <property type="evidence" value="ECO:0007669"/>
    <property type="project" value="TreeGrafter"/>
</dbReference>